<gene>
    <name evidence="3" type="ORF">IAA06_12175</name>
</gene>
<feature type="domain" description="SH3b" evidence="2">
    <location>
        <begin position="230"/>
        <end position="287"/>
    </location>
</feature>
<proteinExistence type="predicted"/>
<accession>A0A9D2LTW7</accession>
<dbReference type="Gene3D" id="2.30.30.40">
    <property type="entry name" value="SH3 Domains"/>
    <property type="match status" value="1"/>
</dbReference>
<dbReference type="Pfam" id="PF08239">
    <property type="entry name" value="SH3_3"/>
    <property type="match status" value="1"/>
</dbReference>
<reference evidence="3" key="2">
    <citation type="submission" date="2021-04" db="EMBL/GenBank/DDBJ databases">
        <authorList>
            <person name="Gilroy R."/>
        </authorList>
    </citation>
    <scope>NUCLEOTIDE SEQUENCE</scope>
    <source>
        <strain evidence="3">ChiSjej1B19-5720</strain>
    </source>
</reference>
<dbReference type="EMBL" id="DWYZ01000224">
    <property type="protein sequence ID" value="HJB29530.1"/>
    <property type="molecule type" value="Genomic_DNA"/>
</dbReference>
<name>A0A9D2LTW7_9FIRM</name>
<organism evidence="3 4">
    <name type="scientific">Candidatus Blautia faecavium</name>
    <dbReference type="NCBI Taxonomy" id="2838487"/>
    <lineage>
        <taxon>Bacteria</taxon>
        <taxon>Bacillati</taxon>
        <taxon>Bacillota</taxon>
        <taxon>Clostridia</taxon>
        <taxon>Lachnospirales</taxon>
        <taxon>Lachnospiraceae</taxon>
        <taxon>Blautia</taxon>
    </lineage>
</organism>
<sequence>MLGGGILIVVLVLIFGIRACVGRDRGTSQDEVESTVTDDNQGTVPSSPAEDGETNEEKNEDTNPLEEANADVTALIESYYKALGEKDIDTLTTLVDDLTPTDESKIANATYIEGYEVGNVYTKNGLDTDTYVVYACYNYICSGIDTPVPALSWLYVYTDSDGNLIIDADADSDSEISAYAEELEADADVQQLYADVSAQNEQAQEDDPQLAEFLQGLGEEADSTVSGQEGEGRTLTVTEGCNVRDSADGEIIGGLEAGTQVEQTGQDGEWIQIDYNGQVGYVHSSLLE</sequence>
<dbReference type="InterPro" id="IPR003646">
    <property type="entry name" value="SH3-like_bac-type"/>
</dbReference>
<feature type="compositionally biased region" description="Polar residues" evidence="1">
    <location>
        <begin position="34"/>
        <end position="46"/>
    </location>
</feature>
<evidence type="ECO:0000313" key="4">
    <source>
        <dbReference type="Proteomes" id="UP000823842"/>
    </source>
</evidence>
<protein>
    <submittedName>
        <fullName evidence="3">SH3 domain-containing protein</fullName>
    </submittedName>
</protein>
<reference evidence="3" key="1">
    <citation type="journal article" date="2021" name="PeerJ">
        <title>Extensive microbial diversity within the chicken gut microbiome revealed by metagenomics and culture.</title>
        <authorList>
            <person name="Gilroy R."/>
            <person name="Ravi A."/>
            <person name="Getino M."/>
            <person name="Pursley I."/>
            <person name="Horton D.L."/>
            <person name="Alikhan N.F."/>
            <person name="Baker D."/>
            <person name="Gharbi K."/>
            <person name="Hall N."/>
            <person name="Watson M."/>
            <person name="Adriaenssens E.M."/>
            <person name="Foster-Nyarko E."/>
            <person name="Jarju S."/>
            <person name="Secka A."/>
            <person name="Antonio M."/>
            <person name="Oren A."/>
            <person name="Chaudhuri R.R."/>
            <person name="La Ragione R."/>
            <person name="Hildebrand F."/>
            <person name="Pallen M.J."/>
        </authorList>
    </citation>
    <scope>NUCLEOTIDE SEQUENCE</scope>
    <source>
        <strain evidence="3">ChiSjej1B19-5720</strain>
    </source>
</reference>
<comment type="caution">
    <text evidence="3">The sequence shown here is derived from an EMBL/GenBank/DDBJ whole genome shotgun (WGS) entry which is preliminary data.</text>
</comment>
<evidence type="ECO:0000313" key="3">
    <source>
        <dbReference type="EMBL" id="HJB29530.1"/>
    </source>
</evidence>
<evidence type="ECO:0000259" key="2">
    <source>
        <dbReference type="SMART" id="SM00287"/>
    </source>
</evidence>
<dbReference type="AlphaFoldDB" id="A0A9D2LTW7"/>
<feature type="region of interest" description="Disordered" evidence="1">
    <location>
        <begin position="26"/>
        <end position="68"/>
    </location>
</feature>
<dbReference type="SMART" id="SM00287">
    <property type="entry name" value="SH3b"/>
    <property type="match status" value="1"/>
</dbReference>
<dbReference type="Proteomes" id="UP000823842">
    <property type="component" value="Unassembled WGS sequence"/>
</dbReference>
<evidence type="ECO:0000256" key="1">
    <source>
        <dbReference type="SAM" id="MobiDB-lite"/>
    </source>
</evidence>